<dbReference type="GeneTree" id="ENSGT00940000163031"/>
<reference evidence="3" key="3">
    <citation type="submission" date="2025-08" db="UniProtKB">
        <authorList>
            <consortium name="Ensembl"/>
        </authorList>
    </citation>
    <scope>IDENTIFICATION</scope>
</reference>
<sequence length="1047" mass="114841">MWPTMINNDVLSSFPRSDCGIMASGSADATAAHEPSDVAEECPGKKKSKFQTFKNFFAKKKRKEPAAPVGESGLKSSQSSDDVNTPEPTPTLSDKDSDSGSKINMGNKALSHDSVFASESPCSETNEALRASQDSIHGKVKSLQLQLKQAIRLGSPPAVVSVRKGEDAGALSEDDGLPCSPPEYSTLHTVLATSSQRSSGVVQRTSSLSIEGTDSDDDQLSYGASSRPGTPQASIPVDFSQPASSLSCLDSSAAHHRIAVKAKACAKRKPASREKRNLREIVLLRDTEDKLKALRSSTEEEQNEVDASETVQKVDEPHEDPKSSPALHNAEEQQALSQSQRASTTSAASTETSEDEERLPDADHVPNSKIPESSWESPVTLELQADDFLLDSGCEVVSKEQGSLLEEVLSSLKGPLASSLVLDPEDKPEKMEMEEDMSVTQDEKATIDLPVSTDQGLTLEENALFEQNTLTEESVKHLQEAEEPLEQEEEPEEQELAEEASSEENQQVPEADMEKEESEDEDDHEEAQDENKCVMEEFEEVDEADEVNEEGDTRKEALEEVVGKQEYMDNNNRDYTDEGEDEENEEDVEKVGAEVEQAEVVVVEENSNQEVEEDAEIHEEEKEELVQEQEENETKDEPSPFEDERELEEATNDCTEVKNIHESEESIEDALVSTGTAEGQPEEVPAQLPVERPSFVVTTSLDLSLPNRDSQIDASKQQQEEEEGDKLEIPQQDDTSNQEVNQEGLQEESSEGPQISDDAAEAQEAVTGEPHRPRFTIAPAWQRSLSGGSTKEQFQDIIVSESGDEPIFKASLSVDQSFDAVKAERPSSPCRTQSVPSLPVQRETGQVNEEATPENPFGVRLRKTAILHRYASEGESADTSPITQTEPAEVHKSPVSLDQHARKPVLPKKPDQLVDGGVKPKRTSDVAVSKVSVESSSEPPSWISVARQKQKIFSSLEESPERQEEFNKKGSLPDLSSPVTKDQQKPAASPVKVSCSLEISKPALVEKENKRTISHPNPAPLAQDEPPWLALAKKKAKAWSEMPQIVQ</sequence>
<evidence type="ECO:0000313" key="4">
    <source>
        <dbReference type="Proteomes" id="UP000018467"/>
    </source>
</evidence>
<feature type="compositionally biased region" description="Polar residues" evidence="1">
    <location>
        <begin position="74"/>
        <end position="83"/>
    </location>
</feature>
<feature type="compositionally biased region" description="Acidic residues" evidence="1">
    <location>
        <begin position="536"/>
        <end position="550"/>
    </location>
</feature>
<feature type="compositionally biased region" description="Low complexity" evidence="1">
    <location>
        <begin position="925"/>
        <end position="942"/>
    </location>
</feature>
<feature type="region of interest" description="Disordered" evidence="1">
    <location>
        <begin position="955"/>
        <end position="993"/>
    </location>
</feature>
<evidence type="ECO:0000259" key="2">
    <source>
        <dbReference type="Pfam" id="PF15262"/>
    </source>
</evidence>
<dbReference type="InParanoid" id="A0A3B1IKB3"/>
<dbReference type="Ensembl" id="ENSAMXT00000047928.1">
    <property type="protein sequence ID" value="ENSAMXP00000030151.1"/>
    <property type="gene ID" value="ENSAMXG00000000404.2"/>
</dbReference>
<feature type="compositionally biased region" description="Low complexity" evidence="1">
    <location>
        <begin position="594"/>
        <end position="609"/>
    </location>
</feature>
<feature type="compositionally biased region" description="Basic and acidic residues" evidence="1">
    <location>
        <begin position="312"/>
        <end position="322"/>
    </location>
</feature>
<dbReference type="InterPro" id="IPR026713">
    <property type="entry name" value="CRACD-like"/>
</dbReference>
<feature type="region of interest" description="Disordered" evidence="1">
    <location>
        <begin position="419"/>
        <end position="792"/>
    </location>
</feature>
<proteinExistence type="predicted"/>
<feature type="compositionally biased region" description="Basic and acidic residues" evidence="1">
    <location>
        <begin position="271"/>
        <end position="292"/>
    </location>
</feature>
<feature type="region of interest" description="Disordered" evidence="1">
    <location>
        <begin position="164"/>
        <end position="248"/>
    </location>
</feature>
<reference evidence="4" key="2">
    <citation type="journal article" date="2014" name="Nat. Commun.">
        <title>The cavefish genome reveals candidate genes for eye loss.</title>
        <authorList>
            <person name="McGaugh S.E."/>
            <person name="Gross J.B."/>
            <person name="Aken B."/>
            <person name="Blin M."/>
            <person name="Borowsky R."/>
            <person name="Chalopin D."/>
            <person name="Hinaux H."/>
            <person name="Jeffery W.R."/>
            <person name="Keene A."/>
            <person name="Ma L."/>
            <person name="Minx P."/>
            <person name="Murphy D."/>
            <person name="O'Quin K.E."/>
            <person name="Retaux S."/>
            <person name="Rohner N."/>
            <person name="Searle S.M."/>
            <person name="Stahl B.A."/>
            <person name="Tabin C."/>
            <person name="Volff J.N."/>
            <person name="Yoshizawa M."/>
            <person name="Warren W.C."/>
        </authorList>
    </citation>
    <scope>NUCLEOTIDE SEQUENCE [LARGE SCALE GENOMIC DNA]</scope>
    <source>
        <strain evidence="4">female</strain>
    </source>
</reference>
<dbReference type="Proteomes" id="UP000018467">
    <property type="component" value="Unassembled WGS sequence"/>
</dbReference>
<feature type="compositionally biased region" description="Basic and acidic residues" evidence="1">
    <location>
        <begin position="551"/>
        <end position="576"/>
    </location>
</feature>
<accession>A0A3B1IKB3</accession>
<feature type="compositionally biased region" description="Polar residues" evidence="1">
    <location>
        <begin position="186"/>
        <end position="212"/>
    </location>
</feature>
<feature type="region of interest" description="Disordered" evidence="1">
    <location>
        <begin position="260"/>
        <end position="378"/>
    </location>
</feature>
<protein>
    <submittedName>
        <fullName evidence="3">Zgc:66433</fullName>
    </submittedName>
</protein>
<feature type="region of interest" description="Disordered" evidence="1">
    <location>
        <begin position="60"/>
        <end position="136"/>
    </location>
</feature>
<evidence type="ECO:0000256" key="1">
    <source>
        <dbReference type="SAM" id="MobiDB-lite"/>
    </source>
</evidence>
<feature type="compositionally biased region" description="Polar residues" evidence="1">
    <location>
        <begin position="696"/>
        <end position="717"/>
    </location>
</feature>
<feature type="compositionally biased region" description="Basic residues" evidence="1">
    <location>
        <begin position="260"/>
        <end position="270"/>
    </location>
</feature>
<feature type="compositionally biased region" description="Acidic residues" evidence="1">
    <location>
        <begin position="481"/>
        <end position="502"/>
    </location>
</feature>
<feature type="region of interest" description="Disordered" evidence="1">
    <location>
        <begin position="823"/>
        <end position="942"/>
    </location>
</feature>
<feature type="compositionally biased region" description="Polar residues" evidence="1">
    <location>
        <begin position="222"/>
        <end position="233"/>
    </location>
</feature>
<keyword evidence="4" id="KW-1185">Reference proteome</keyword>
<feature type="domain" description="DUF4592" evidence="2">
    <location>
        <begin position="149"/>
        <end position="264"/>
    </location>
</feature>
<feature type="region of interest" description="Disordered" evidence="1">
    <location>
        <begin position="23"/>
        <end position="46"/>
    </location>
</feature>
<dbReference type="Bgee" id="ENSAMXG00000000404">
    <property type="expression patterns" value="Expressed in camera-type eye and 14 other cell types or tissues"/>
</dbReference>
<feature type="compositionally biased region" description="Low complexity" evidence="1">
    <location>
        <begin position="332"/>
        <end position="351"/>
    </location>
</feature>
<dbReference type="InterPro" id="IPR028030">
    <property type="entry name" value="DUF4592"/>
</dbReference>
<feature type="compositionally biased region" description="Basic and acidic residues" evidence="1">
    <location>
        <begin position="655"/>
        <end position="664"/>
    </location>
</feature>
<feature type="compositionally biased region" description="Acidic residues" evidence="1">
    <location>
        <begin position="610"/>
        <end position="651"/>
    </location>
</feature>
<dbReference type="Pfam" id="PF15262">
    <property type="entry name" value="DUF4592"/>
    <property type="match status" value="1"/>
</dbReference>
<dbReference type="AlphaFoldDB" id="A0A3B1IKB3"/>
<feature type="compositionally biased region" description="Polar residues" evidence="1">
    <location>
        <begin position="732"/>
        <end position="744"/>
    </location>
</feature>
<feature type="compositionally biased region" description="Acidic residues" evidence="1">
    <location>
        <begin position="577"/>
        <end position="588"/>
    </location>
</feature>
<feature type="compositionally biased region" description="Polar residues" evidence="1">
    <location>
        <begin position="877"/>
        <end position="886"/>
    </location>
</feature>
<feature type="compositionally biased region" description="Basic and acidic residues" evidence="1">
    <location>
        <begin position="959"/>
        <end position="968"/>
    </location>
</feature>
<feature type="compositionally biased region" description="Acidic residues" evidence="1">
    <location>
        <begin position="511"/>
        <end position="528"/>
    </location>
</feature>
<feature type="region of interest" description="Disordered" evidence="1">
    <location>
        <begin position="1006"/>
        <end position="1027"/>
    </location>
</feature>
<reference evidence="4" key="1">
    <citation type="submission" date="2013-03" db="EMBL/GenBank/DDBJ databases">
        <authorList>
            <person name="Jeffery W."/>
            <person name="Warren W."/>
            <person name="Wilson R.K."/>
        </authorList>
    </citation>
    <scope>NUCLEOTIDE SEQUENCE</scope>
    <source>
        <strain evidence="4">female</strain>
    </source>
</reference>
<evidence type="ECO:0000313" key="3">
    <source>
        <dbReference type="Ensembl" id="ENSAMXP00000030151.1"/>
    </source>
</evidence>
<feature type="compositionally biased region" description="Polar residues" evidence="1">
    <location>
        <begin position="783"/>
        <end position="792"/>
    </location>
</feature>
<dbReference type="PANTHER" id="PTHR47743:SF2">
    <property type="entry name" value="ACROSOMAL PROTEIN KIAA1210"/>
    <property type="match status" value="1"/>
</dbReference>
<reference evidence="3" key="4">
    <citation type="submission" date="2025-09" db="UniProtKB">
        <authorList>
            <consortium name="Ensembl"/>
        </authorList>
    </citation>
    <scope>IDENTIFICATION</scope>
</reference>
<dbReference type="STRING" id="7994.ENSAMXP00000030151"/>
<dbReference type="PANTHER" id="PTHR47743">
    <property type="entry name" value="KIAA1210 / KIAA1211 FAMILY MEMBER"/>
    <property type="match status" value="1"/>
</dbReference>
<organism evidence="3 4">
    <name type="scientific">Astyanax mexicanus</name>
    <name type="common">Blind cave fish</name>
    <name type="synonym">Astyanax fasciatus mexicanus</name>
    <dbReference type="NCBI Taxonomy" id="7994"/>
    <lineage>
        <taxon>Eukaryota</taxon>
        <taxon>Metazoa</taxon>
        <taxon>Chordata</taxon>
        <taxon>Craniata</taxon>
        <taxon>Vertebrata</taxon>
        <taxon>Euteleostomi</taxon>
        <taxon>Actinopterygii</taxon>
        <taxon>Neopterygii</taxon>
        <taxon>Teleostei</taxon>
        <taxon>Ostariophysi</taxon>
        <taxon>Characiformes</taxon>
        <taxon>Characoidei</taxon>
        <taxon>Acestrorhamphidae</taxon>
        <taxon>Acestrorhamphinae</taxon>
        <taxon>Astyanax</taxon>
    </lineage>
</organism>
<name>A0A3B1IKB3_ASTMX</name>